<gene>
    <name evidence="8" type="ordered locus">HQ_2536A</name>
</gene>
<keyword evidence="5" id="KW-0233">DNA recombination</keyword>
<evidence type="ECO:0000259" key="6">
    <source>
        <dbReference type="Pfam" id="PF01385"/>
    </source>
</evidence>
<proteinExistence type="inferred from homology"/>
<dbReference type="PANTHER" id="PTHR30405:SF26">
    <property type="entry name" value="TRANSPOSASE, PROBABLY IS605-TNPB FAMILY"/>
    <property type="match status" value="1"/>
</dbReference>
<comment type="similarity">
    <text evidence="2">In the N-terminal section; belongs to the transposase 2 family.</text>
</comment>
<dbReference type="GO" id="GO:0006310">
    <property type="term" value="P:DNA recombination"/>
    <property type="evidence" value="ECO:0007669"/>
    <property type="project" value="UniProtKB-KW"/>
</dbReference>
<keyword evidence="3" id="KW-0815">Transposition</keyword>
<evidence type="ECO:0000256" key="4">
    <source>
        <dbReference type="ARBA" id="ARBA00023125"/>
    </source>
</evidence>
<dbReference type="GeneID" id="4193004"/>
<dbReference type="Pfam" id="PF01385">
    <property type="entry name" value="OrfB_IS605"/>
    <property type="match status" value="1"/>
</dbReference>
<dbReference type="NCBIfam" id="TIGR01766">
    <property type="entry name" value="IS200/IS605 family accessory protein TnpB-like domain"/>
    <property type="match status" value="1"/>
</dbReference>
<dbReference type="NCBIfam" id="NF040570">
    <property type="entry name" value="guided_TnpB"/>
    <property type="match status" value="1"/>
</dbReference>
<sequence>MASDTEYYRRTAITRLDGLSHQDHDLLNATVEEWLDGCNIASNLAWKNEHTQSGVRSVAKDAVRSDTGLNSQHSILACHEVSSSIQSCIERRKNGEKATQPHFTLKSITYDRRTLTVCPEKEQVSLTVLDDHSRVRAYLTLPSNEDGYQYQYLDDEDWEYTESTLHYRDGEWYLHLGYRKEKPELDQRVGSTTQNGTVLGVDLGVNQIAVTSTARFFSAGKLNHARREFERTRGNLQECGTQSAHRTLQEVSSREDEFVKHILHSVANGIVQEAIEYDCDGIIFEKLDGIRKELPEADWHSMWAFRKLKKFVEYKAEERGLFVDTVNPKNTSKRCNECECVRDGNRHGDEFECRRCGKQNHADYNAAKNVAELYLLRGHQPSRGRSLSQYALKSGSRTPS</sequence>
<dbReference type="AlphaFoldDB" id="Q18H95"/>
<reference evidence="8 9" key="1">
    <citation type="journal article" date="2006" name="BMC Genomics">
        <title>The genome of the square archaeon Haloquadratum walsbyi: life at the limits of water activity.</title>
        <authorList>
            <person name="Bolhuis H.H."/>
            <person name="Palm P.P."/>
            <person name="Wende A.W."/>
            <person name="Falb M.M."/>
            <person name="Rampp M.M."/>
            <person name="Rodriguez-Valera F.F."/>
            <person name="Pfeiffer F.F."/>
            <person name="Oesterhelt D.D."/>
        </authorList>
    </citation>
    <scope>NUCLEOTIDE SEQUENCE [LARGE SCALE GENOMIC DNA]</scope>
    <source>
        <strain evidence="9">DSM 16790 / HBSQ001</strain>
    </source>
</reference>
<accession>Q18H95</accession>
<dbReference type="InterPro" id="IPR001959">
    <property type="entry name" value="Transposase"/>
</dbReference>
<dbReference type="GO" id="GO:0003677">
    <property type="term" value="F:DNA binding"/>
    <property type="evidence" value="ECO:0007669"/>
    <property type="project" value="UniProtKB-KW"/>
</dbReference>
<protein>
    <submittedName>
        <fullName evidence="8">IS1341-type transposase</fullName>
    </submittedName>
</protein>
<evidence type="ECO:0000259" key="7">
    <source>
        <dbReference type="Pfam" id="PF07282"/>
    </source>
</evidence>
<keyword evidence="9" id="KW-1185">Reference proteome</keyword>
<evidence type="ECO:0000256" key="3">
    <source>
        <dbReference type="ARBA" id="ARBA00022578"/>
    </source>
</evidence>
<evidence type="ECO:0000256" key="2">
    <source>
        <dbReference type="ARBA" id="ARBA00011044"/>
    </source>
</evidence>
<keyword evidence="4" id="KW-0238">DNA-binding</keyword>
<dbReference type="InterPro" id="IPR051399">
    <property type="entry name" value="RNA-guided_DNA_endo/Transpos"/>
</dbReference>
<dbReference type="GO" id="GO:0032196">
    <property type="term" value="P:transposition"/>
    <property type="evidence" value="ECO:0007669"/>
    <property type="project" value="UniProtKB-KW"/>
</dbReference>
<organism evidence="8 9">
    <name type="scientific">Haloquadratum walsbyi (strain DSM 16790 / HBSQ001)</name>
    <dbReference type="NCBI Taxonomy" id="362976"/>
    <lineage>
        <taxon>Archaea</taxon>
        <taxon>Methanobacteriati</taxon>
        <taxon>Methanobacteriota</taxon>
        <taxon>Stenosarchaea group</taxon>
        <taxon>Halobacteria</taxon>
        <taxon>Halobacteriales</taxon>
        <taxon>Haloferacaceae</taxon>
        <taxon>Haloquadratum</taxon>
    </lineage>
</organism>
<comment type="similarity">
    <text evidence="1">In the C-terminal section; belongs to the transposase 35 family.</text>
</comment>
<evidence type="ECO:0000256" key="5">
    <source>
        <dbReference type="ARBA" id="ARBA00023172"/>
    </source>
</evidence>
<feature type="domain" description="Probable transposase IS891/IS1136/IS1341" evidence="6">
    <location>
        <begin position="191"/>
        <end position="285"/>
    </location>
</feature>
<dbReference type="RefSeq" id="WP_011571766.1">
    <property type="nucleotide sequence ID" value="NC_008212.1"/>
</dbReference>
<dbReference type="InterPro" id="IPR010095">
    <property type="entry name" value="Cas12f1-like_TNB"/>
</dbReference>
<feature type="domain" description="Cas12f1-like TNB" evidence="7">
    <location>
        <begin position="305"/>
        <end position="370"/>
    </location>
</feature>
<dbReference type="HOGENOM" id="CLU_032903_3_3_2"/>
<dbReference type="KEGG" id="hwa:HQ_2536A"/>
<evidence type="ECO:0000256" key="1">
    <source>
        <dbReference type="ARBA" id="ARBA00008761"/>
    </source>
</evidence>
<evidence type="ECO:0000313" key="8">
    <source>
        <dbReference type="EMBL" id="CAJ52648.1"/>
    </source>
</evidence>
<evidence type="ECO:0000313" key="9">
    <source>
        <dbReference type="Proteomes" id="UP000001975"/>
    </source>
</evidence>
<dbReference type="PANTHER" id="PTHR30405">
    <property type="entry name" value="TRANSPOSASE"/>
    <property type="match status" value="1"/>
</dbReference>
<dbReference type="Proteomes" id="UP000001975">
    <property type="component" value="Chromosome"/>
</dbReference>
<dbReference type="EMBL" id="AM180088">
    <property type="protein sequence ID" value="CAJ52648.1"/>
    <property type="molecule type" value="Genomic_DNA"/>
</dbReference>
<dbReference type="eggNOG" id="arCOG00679">
    <property type="taxonomic scope" value="Archaea"/>
</dbReference>
<name>Q18H95_HALWD</name>
<dbReference type="Pfam" id="PF07282">
    <property type="entry name" value="Cas12f1-like_TNB"/>
    <property type="match status" value="1"/>
</dbReference>